<reference evidence="7" key="1">
    <citation type="submission" date="2022-07" db="EMBL/GenBank/DDBJ databases">
        <authorList>
            <person name="Macas J."/>
            <person name="Novak P."/>
            <person name="Neumann P."/>
        </authorList>
    </citation>
    <scope>NUCLEOTIDE SEQUENCE</scope>
</reference>
<dbReference type="Pfam" id="PF01915">
    <property type="entry name" value="Glyco_hydro_3_C"/>
    <property type="match status" value="1"/>
</dbReference>
<dbReference type="EMBL" id="CAMAPF010000216">
    <property type="protein sequence ID" value="CAH9113996.1"/>
    <property type="molecule type" value="Genomic_DNA"/>
</dbReference>
<feature type="chain" id="PRO_5044713544" description="Fibronectin type III-like domain-containing protein" evidence="4">
    <location>
        <begin position="23"/>
        <end position="757"/>
    </location>
</feature>
<evidence type="ECO:0000313" key="6">
    <source>
        <dbReference type="EMBL" id="CAH9113996.1"/>
    </source>
</evidence>
<dbReference type="PANTHER" id="PTHR42721:SF14">
    <property type="entry name" value="BETA-D-XYLOSIDASE 4-RELATED"/>
    <property type="match status" value="1"/>
</dbReference>
<keyword evidence="8" id="KW-1185">Reference proteome</keyword>
<dbReference type="SUPFAM" id="SSF52279">
    <property type="entry name" value="Beta-D-glucan exohydrolase, C-terminal domain"/>
    <property type="match status" value="1"/>
</dbReference>
<dbReference type="Proteomes" id="UP001152523">
    <property type="component" value="Unassembled WGS sequence"/>
</dbReference>
<evidence type="ECO:0000256" key="3">
    <source>
        <dbReference type="ARBA" id="ARBA00023295"/>
    </source>
</evidence>
<evidence type="ECO:0000313" key="8">
    <source>
        <dbReference type="Proteomes" id="UP001152523"/>
    </source>
</evidence>
<dbReference type="AlphaFoldDB" id="A0AAV0G880"/>
<organism evidence="7 8">
    <name type="scientific">Cuscuta epithymum</name>
    <dbReference type="NCBI Taxonomy" id="186058"/>
    <lineage>
        <taxon>Eukaryota</taxon>
        <taxon>Viridiplantae</taxon>
        <taxon>Streptophyta</taxon>
        <taxon>Embryophyta</taxon>
        <taxon>Tracheophyta</taxon>
        <taxon>Spermatophyta</taxon>
        <taxon>Magnoliopsida</taxon>
        <taxon>eudicotyledons</taxon>
        <taxon>Gunneridae</taxon>
        <taxon>Pentapetalae</taxon>
        <taxon>asterids</taxon>
        <taxon>lamiids</taxon>
        <taxon>Solanales</taxon>
        <taxon>Convolvulaceae</taxon>
        <taxon>Cuscuteae</taxon>
        <taxon>Cuscuta</taxon>
        <taxon>Cuscuta subgen. Cuscuta</taxon>
    </lineage>
</organism>
<evidence type="ECO:0000259" key="5">
    <source>
        <dbReference type="SMART" id="SM01217"/>
    </source>
</evidence>
<dbReference type="Gene3D" id="2.60.40.10">
    <property type="entry name" value="Immunoglobulins"/>
    <property type="match status" value="1"/>
</dbReference>
<accession>A0AAV0G880</accession>
<dbReference type="InterPro" id="IPR001764">
    <property type="entry name" value="Glyco_hydro_3_N"/>
</dbReference>
<dbReference type="FunFam" id="3.40.50.1700:FF:000001">
    <property type="entry name" value="probable beta-D-xylosidase 2"/>
    <property type="match status" value="1"/>
</dbReference>
<dbReference type="InterPro" id="IPR036962">
    <property type="entry name" value="Glyco_hydro_3_N_sf"/>
</dbReference>
<dbReference type="Gene3D" id="3.20.20.300">
    <property type="entry name" value="Glycoside hydrolase, family 3, N-terminal domain"/>
    <property type="match status" value="1"/>
</dbReference>
<gene>
    <name evidence="6" type="ORF">CEPIT_LOCUS20526</name>
    <name evidence="7" type="ORF">CEPIT_LOCUS41221</name>
</gene>
<keyword evidence="1 4" id="KW-0732">Signal</keyword>
<dbReference type="InterPro" id="IPR013783">
    <property type="entry name" value="Ig-like_fold"/>
</dbReference>
<dbReference type="InterPro" id="IPR044993">
    <property type="entry name" value="BXL"/>
</dbReference>
<evidence type="ECO:0000256" key="2">
    <source>
        <dbReference type="ARBA" id="ARBA00022801"/>
    </source>
</evidence>
<sequence length="757" mass="82312">MMKIQVFCFLLTLMAGPCLVFAQNEPSFACDIDSNELLANLTFCDKSLDGETRVKDLLNRLTLSEKISFLVTGAGNVSSLGIPIYQWWSEGLHGVGSSRGVNFTSLIPGATSFPAPIVIAASFNLSLFQFIAEVISTEARAMHNEGLAGLTYWTPNLNIFRDPRWGRGQETPGEDPLLTSKYGVAHVIGLQQSREDQPEKLKVAGCCKHYTAYDLDRWNGVLRYSFNAVVTEQDMEDTFQPPFESCVRDGKAASLMCSYNQVNGKPTCGDPKLLLGVVREKWNLKGYIVTDCDSLYKMYAIQNYTKTPEETVALGFRAGVDINCATFLGNYTQSAIDKGLVNVTDVDRALTNSFGTLMRLGFFDGNPRKQFYGNLGPKDVCTQENQDLARDAARQGIVLLKNSIASLPLSPTSISSLGVIGPNANATQSMLGDYAGIPCQYISPLQGLTTMVQTVYTQGCDSIACEEISTDEATKIASDSDAIVLVMGSDLSIEKEDLDRTNITLPGKQSVLVSEVAKAAKGPVILVILSGGGMDVTFAVDDPAITSIIWVGFPGEAGGAALADVIFGLHNPSGKLPVTWYPQSYVDGLPMTDMRMRPDPETGYPGRTYRFYSGLTVFNFGYGLSFTSFDHTVLIGPPGTIYLHPKGSLVCNSYQCEQTGVEQFSFDMQMQIKNTGNYSGCDTILIFSSPPPIHKAPQKHLLAFDKVCLLPGDDGLVMFTVNVTDLSIADEDGKKQILLGEYVLQLGEKSQTFNVTS</sequence>
<evidence type="ECO:0000256" key="1">
    <source>
        <dbReference type="ARBA" id="ARBA00022729"/>
    </source>
</evidence>
<dbReference type="GO" id="GO:0009044">
    <property type="term" value="F:xylan 1,4-beta-xylosidase activity"/>
    <property type="evidence" value="ECO:0007669"/>
    <property type="project" value="InterPro"/>
</dbReference>
<dbReference type="GO" id="GO:0046556">
    <property type="term" value="F:alpha-L-arabinofuranosidase activity"/>
    <property type="evidence" value="ECO:0007669"/>
    <property type="project" value="TreeGrafter"/>
</dbReference>
<proteinExistence type="predicted"/>
<dbReference type="Pfam" id="PF00933">
    <property type="entry name" value="Glyco_hydro_3"/>
    <property type="match status" value="1"/>
</dbReference>
<dbReference type="GO" id="GO:0048046">
    <property type="term" value="C:apoplast"/>
    <property type="evidence" value="ECO:0007669"/>
    <property type="project" value="TreeGrafter"/>
</dbReference>
<dbReference type="InterPro" id="IPR002772">
    <property type="entry name" value="Glyco_hydro_3_C"/>
</dbReference>
<feature type="domain" description="Fibronectin type III-like" evidence="5">
    <location>
        <begin position="682"/>
        <end position="750"/>
    </location>
</feature>
<dbReference type="GO" id="GO:0045493">
    <property type="term" value="P:xylan catabolic process"/>
    <property type="evidence" value="ECO:0007669"/>
    <property type="project" value="InterPro"/>
</dbReference>
<dbReference type="InterPro" id="IPR026891">
    <property type="entry name" value="Fn3-like"/>
</dbReference>
<dbReference type="InterPro" id="IPR036881">
    <property type="entry name" value="Glyco_hydro_3_C_sf"/>
</dbReference>
<dbReference type="GO" id="GO:0031222">
    <property type="term" value="P:arabinan catabolic process"/>
    <property type="evidence" value="ECO:0007669"/>
    <property type="project" value="TreeGrafter"/>
</dbReference>
<name>A0AAV0G880_9ASTE</name>
<dbReference type="Gene3D" id="3.40.50.1700">
    <property type="entry name" value="Glycoside hydrolase family 3 C-terminal domain"/>
    <property type="match status" value="1"/>
</dbReference>
<protein>
    <recommendedName>
        <fullName evidence="5">Fibronectin type III-like domain-containing protein</fullName>
    </recommendedName>
</protein>
<feature type="signal peptide" evidence="4">
    <location>
        <begin position="1"/>
        <end position="22"/>
    </location>
</feature>
<dbReference type="Pfam" id="PF14310">
    <property type="entry name" value="Fn3-like"/>
    <property type="match status" value="1"/>
</dbReference>
<dbReference type="PANTHER" id="PTHR42721">
    <property type="entry name" value="SUGAR HYDROLASE-RELATED"/>
    <property type="match status" value="1"/>
</dbReference>
<dbReference type="EMBL" id="CAMAPF010001060">
    <property type="protein sequence ID" value="CAH9144150.1"/>
    <property type="molecule type" value="Genomic_DNA"/>
</dbReference>
<evidence type="ECO:0000256" key="4">
    <source>
        <dbReference type="SAM" id="SignalP"/>
    </source>
</evidence>
<keyword evidence="2" id="KW-0378">Hydrolase</keyword>
<comment type="caution">
    <text evidence="7">The sequence shown here is derived from an EMBL/GenBank/DDBJ whole genome shotgun (WGS) entry which is preliminary data.</text>
</comment>
<evidence type="ECO:0000313" key="7">
    <source>
        <dbReference type="EMBL" id="CAH9144150.1"/>
    </source>
</evidence>
<dbReference type="SMART" id="SM01217">
    <property type="entry name" value="Fn3_like"/>
    <property type="match status" value="1"/>
</dbReference>
<dbReference type="InterPro" id="IPR017853">
    <property type="entry name" value="GH"/>
</dbReference>
<keyword evidence="3" id="KW-0326">Glycosidase</keyword>
<dbReference type="SUPFAM" id="SSF51445">
    <property type="entry name" value="(Trans)glycosidases"/>
    <property type="match status" value="1"/>
</dbReference>